<dbReference type="EMBL" id="VPFL01000010">
    <property type="protein sequence ID" value="TXF11857.1"/>
    <property type="molecule type" value="Genomic_DNA"/>
</dbReference>
<gene>
    <name evidence="1" type="ORF">FR698_08755</name>
</gene>
<protein>
    <submittedName>
        <fullName evidence="1">Uncharacterized protein</fullName>
    </submittedName>
</protein>
<name>A0A5C7EK71_9PROT</name>
<organism evidence="1 2">
    <name type="scientific">Pelomicrobium methylotrophicum</name>
    <dbReference type="NCBI Taxonomy" id="2602750"/>
    <lineage>
        <taxon>Bacteria</taxon>
        <taxon>Pseudomonadati</taxon>
        <taxon>Pseudomonadota</taxon>
        <taxon>Hydrogenophilia</taxon>
        <taxon>Hydrogenophilia incertae sedis</taxon>
        <taxon>Pelomicrobium</taxon>
    </lineage>
</organism>
<dbReference type="RefSeq" id="WP_147799820.1">
    <property type="nucleotide sequence ID" value="NZ_VPFL01000010.1"/>
</dbReference>
<comment type="caution">
    <text evidence="1">The sequence shown here is derived from an EMBL/GenBank/DDBJ whole genome shotgun (WGS) entry which is preliminary data.</text>
</comment>
<evidence type="ECO:0000313" key="2">
    <source>
        <dbReference type="Proteomes" id="UP000321201"/>
    </source>
</evidence>
<evidence type="ECO:0000313" key="1">
    <source>
        <dbReference type="EMBL" id="TXF11857.1"/>
    </source>
</evidence>
<dbReference type="AlphaFoldDB" id="A0A5C7EK71"/>
<proteinExistence type="predicted"/>
<dbReference type="InParanoid" id="A0A5C7EK71"/>
<dbReference type="Proteomes" id="UP000321201">
    <property type="component" value="Unassembled WGS sequence"/>
</dbReference>
<keyword evidence="2" id="KW-1185">Reference proteome</keyword>
<reference evidence="1 2" key="1">
    <citation type="submission" date="2019-08" db="EMBL/GenBank/DDBJ databases">
        <title>Pelomicrobium methylotrophicum gen. nov., sp. nov. a moderately thermophilic, facultatively anaerobic, lithoautotrophic and methylotrophic bacterium isolated from a terrestrial mud volcano.</title>
        <authorList>
            <person name="Slobodkina G.B."/>
            <person name="Merkel A.Y."/>
            <person name="Slobodkin A.I."/>
        </authorList>
    </citation>
    <scope>NUCLEOTIDE SEQUENCE [LARGE SCALE GENOMIC DNA]</scope>
    <source>
        <strain evidence="1 2">SM250</strain>
    </source>
</reference>
<accession>A0A5C7EK71</accession>
<sequence>MAVREQRGAGGSPVFESVSEILLSLPVDPNLPAMADPVATQTAADYLKSIYQHECRARCQGRAAALRPDLSEVSAVLV</sequence>